<evidence type="ECO:0000313" key="4">
    <source>
        <dbReference type="EMBL" id="NAS12392.1"/>
    </source>
</evidence>
<feature type="domain" description="DUF6443" evidence="3">
    <location>
        <begin position="702"/>
        <end position="834"/>
    </location>
</feature>
<feature type="region of interest" description="Disordered" evidence="1">
    <location>
        <begin position="1818"/>
        <end position="1846"/>
    </location>
</feature>
<comment type="caution">
    <text evidence="4">The sequence shown here is derived from an EMBL/GenBank/DDBJ whole genome shotgun (WGS) entry which is preliminary data.</text>
</comment>
<dbReference type="Pfam" id="PF20041">
    <property type="entry name" value="DUF6443"/>
    <property type="match status" value="1"/>
</dbReference>
<name>A0A6L9ECM4_9FLAO</name>
<proteinExistence type="predicted"/>
<dbReference type="InterPro" id="IPR045619">
    <property type="entry name" value="DUF6443"/>
</dbReference>
<dbReference type="Proteomes" id="UP000475249">
    <property type="component" value="Unassembled WGS sequence"/>
</dbReference>
<feature type="signal peptide" evidence="2">
    <location>
        <begin position="1"/>
        <end position="29"/>
    </location>
</feature>
<dbReference type="RefSeq" id="WP_161435423.1">
    <property type="nucleotide sequence ID" value="NZ_WXYO01000004.1"/>
</dbReference>
<dbReference type="PANTHER" id="PTHR32305:SF15">
    <property type="entry name" value="PROTEIN RHSA-RELATED"/>
    <property type="match status" value="1"/>
</dbReference>
<evidence type="ECO:0000259" key="3">
    <source>
        <dbReference type="Pfam" id="PF20041"/>
    </source>
</evidence>
<dbReference type="InterPro" id="IPR022385">
    <property type="entry name" value="Rhs_assc_core"/>
</dbReference>
<reference evidence="4 5" key="1">
    <citation type="submission" date="2020-01" db="EMBL/GenBank/DDBJ databases">
        <title>Bacteria diversity of Porities sp.</title>
        <authorList>
            <person name="Wang G."/>
        </authorList>
    </citation>
    <scope>NUCLEOTIDE SEQUENCE [LARGE SCALE GENOMIC DNA]</scope>
    <source>
        <strain evidence="4 5">R33</strain>
    </source>
</reference>
<dbReference type="InterPro" id="IPR050708">
    <property type="entry name" value="T6SS_VgrG/RHS"/>
</dbReference>
<keyword evidence="5" id="KW-1185">Reference proteome</keyword>
<keyword evidence="2" id="KW-0732">Signal</keyword>
<evidence type="ECO:0000313" key="5">
    <source>
        <dbReference type="Proteomes" id="UP000475249"/>
    </source>
</evidence>
<dbReference type="NCBIfam" id="TIGR03696">
    <property type="entry name" value="Rhs_assc_core"/>
    <property type="match status" value="1"/>
</dbReference>
<organism evidence="4 5">
    <name type="scientific">Poritiphilus flavus</name>
    <dbReference type="NCBI Taxonomy" id="2697053"/>
    <lineage>
        <taxon>Bacteria</taxon>
        <taxon>Pseudomonadati</taxon>
        <taxon>Bacteroidota</taxon>
        <taxon>Flavobacteriia</taxon>
        <taxon>Flavobacteriales</taxon>
        <taxon>Flavobacteriaceae</taxon>
        <taxon>Poritiphilus</taxon>
    </lineage>
</organism>
<protein>
    <recommendedName>
        <fullName evidence="3">DUF6443 domain-containing protein</fullName>
    </recommendedName>
</protein>
<feature type="chain" id="PRO_5026927534" description="DUF6443 domain-containing protein" evidence="2">
    <location>
        <begin position="30"/>
        <end position="1923"/>
    </location>
</feature>
<evidence type="ECO:0000256" key="2">
    <source>
        <dbReference type="SAM" id="SignalP"/>
    </source>
</evidence>
<dbReference type="EMBL" id="WXYO01000004">
    <property type="protein sequence ID" value="NAS12392.1"/>
    <property type="molecule type" value="Genomic_DNA"/>
</dbReference>
<evidence type="ECO:0000256" key="1">
    <source>
        <dbReference type="SAM" id="MobiDB-lite"/>
    </source>
</evidence>
<dbReference type="Gene3D" id="2.180.10.10">
    <property type="entry name" value="RHS repeat-associated core"/>
    <property type="match status" value="1"/>
</dbReference>
<accession>A0A6L9ECM4</accession>
<dbReference type="PANTHER" id="PTHR32305">
    <property type="match status" value="1"/>
</dbReference>
<gene>
    <name evidence="4" type="ORF">GTQ38_10300</name>
</gene>
<sequence>MKTQFIKINLSSMRLLTLCLMILCPLLVAAQTIPINGAGSVVEGELEVYSIDVGTPPITWTVTGTTEIVSGQNTTQVTIRKTGGAAFSLQVQVGSNTGSRLLTVIPGKPTIPTSTTADCAVTLSRTNPPSDITWYWQTSTLGTNITNSAQSFNPTSSQTYYLRGKNDEPGGAWGEASDGVSITLPTSPSQPTVNKTDLSCTIVTGSITVTSPTGGGNTYSFDNGSTYQSSATKNGLSSGTYIVKVKNTEGCVSPGQSVTIAAAPPSPDKPVLSGPDPLCVQGTGSITVSSPTGAGLTYSFDDGATYQSSATKSGLVPGTYAVRVKNSDGCVSPSTIATLVGGPDQPSVTESNPGCAEVTGSLTVTSPTDSGNTYSFDNGATYQTSVTKSGLAPGNYTVLVKNSTGCVSVAATATILTPPPAPAQPTVQKEDPDCSINTGTITIIPPTADNYTYSFDNGVTFGTGNNKLGVAPGTHTVFIKNDAGCISPAASVTINPALVVPTAPAVGSFVQPDCNNSNGSFVITDYDSSYTYTLNPGNIPVSQSTVTASVGTYTLSATSADGCTGPTTDILLSIAGVSPPTLGVVTQPVCAGEKGTFTITDYNSTYSYTTNPSTGVSISNTGVVTAPAGTYAVSYTTGNCSSGASETRTVIASANTGGDCVTLPTVVYTGENYLYSRTYQKTAQEMLADESIDQDNFAFFTASEGVVQEISYFDGLGRPIQQIGIDQSPNISGNFGDIITHMAYDNYGRMDKDWLPVPETTDALGSYRTQDLEALTRQHYKNHPDYGNDFPTLSVTEANAYSKKEFESSPLSRVLKQAAPGEDWKLNPGAEDHSIEFEYLANKQGDADSFSTADDNVRLFRVTTVLANNTFTPALVLDTDPVTAQTEFYRQGELYKNVTKDENHELVDGKLHATEEFTDKQNRVVLKRTYANVGLSVEAHDTYYVYDDFGNLTYVLSPKVDTSDGVSQTELDELCYLYVYDQRNRLVEKKIPGKDWEYIIYNQLDQPIMTQDGNQREKDPNLDEWLFTKYDAFSRVAYTGKATSVENMSRAEIQGQVDSLTIDLWVKQDSTSVNYGGTDVFYDNGAYPGSTVTNPKATLSEILTINYYDNYVYRPTGAPQSVTILDSDPSASNSNDVKGLATGSRVKVLDQVPAKWINTLTYYDQKARPVYTYSENEFLQTTDIVESSLDFIGKPLKTRSEHSRGANTVVTIDNFSYDRVGRLIAQTQCIGDGTMGIACPVDNSLDANLVWDAQGNIVSDLEATTSITVRNATVLPGTNGTSLRITDGSEQELIVFNKYDDLGQLELKKVGGIPNFTDFNNSQELQEVTYKYNVRGWLTDINDVASTDKLFNFKIAYNNPTNFGGNENPPALFNGNISQTFWSTSSTNNTANPVSERYSYVYDALNRITSAIDNTGNYNLGSVEYDKNGNITELQRYGVSGMVDNLSYSYLNSEISNRLKSVGDATGDAEGFNNGTNSGDDYVYDPNGNLTQDLNKGIQTGGISYNHLNLPTEVKFDNNNQKKITYIYDATGVKLAKQVNDSGSLTNTEYAGNFVYSGTSGSEQLQFFNHPEGYIEPDGLGGYEYIYQYKDHLGNIRLAYKNVGTASSPILEIQEENNYYPFGLKHKGYNTAQNGRDHKWEYLGQESQDEFGLNWVTFRYRNADPALGRFFGVDPISQEYFSISTYQFAHNNPVWKVELEGLEGGSTTGKGEDDTANHEPVKVKEALVGGGIGGEATKELTRKVVQKKTIEQGVKKVAASVLRTAGTVITALLFTNKVHAPAPKDHRFMTFEEVQESEEQKIKEASIDEKLRVKNIDIENASDGEDSPIRRINEEDESAEEGSGEKDFKFPEAKEISKILGVDVNTFHKEIKPLIKKDFKNELRKIESTNPDVGIDKSGNLVLRNPKTGKTFFTGLPIDIYRQ</sequence>